<keyword evidence="2" id="KW-0238">DNA-binding</keyword>
<dbReference type="AlphaFoldDB" id="G5K3S7"/>
<evidence type="ECO:0000259" key="1">
    <source>
        <dbReference type="PROSITE" id="PS50943"/>
    </source>
</evidence>
<dbReference type="Pfam" id="PF13443">
    <property type="entry name" value="HTH_26"/>
    <property type="match status" value="1"/>
</dbReference>
<dbReference type="OrthoDB" id="2736659at2"/>
<dbReference type="InterPro" id="IPR001387">
    <property type="entry name" value="Cro/C1-type_HTH"/>
</dbReference>
<dbReference type="eggNOG" id="COG1476">
    <property type="taxonomic scope" value="Bacteria"/>
</dbReference>
<comment type="caution">
    <text evidence="2">The sequence shown here is derived from an EMBL/GenBank/DDBJ whole genome shotgun (WGS) entry which is preliminary data.</text>
</comment>
<organism evidence="2 3">
    <name type="scientific">Streptococcus ictaluri 707-05</name>
    <dbReference type="NCBI Taxonomy" id="764299"/>
    <lineage>
        <taxon>Bacteria</taxon>
        <taxon>Bacillati</taxon>
        <taxon>Bacillota</taxon>
        <taxon>Bacilli</taxon>
        <taxon>Lactobacillales</taxon>
        <taxon>Streptococcaceae</taxon>
        <taxon>Streptococcus</taxon>
    </lineage>
</organism>
<protein>
    <submittedName>
        <fullName evidence="2">DNA-binding helix-turn-helix protein</fullName>
    </submittedName>
</protein>
<dbReference type="PROSITE" id="PS50943">
    <property type="entry name" value="HTH_CROC1"/>
    <property type="match status" value="1"/>
</dbReference>
<evidence type="ECO:0000313" key="3">
    <source>
        <dbReference type="Proteomes" id="UP000003330"/>
    </source>
</evidence>
<feature type="domain" description="HTH cro/C1-type" evidence="1">
    <location>
        <begin position="5"/>
        <end position="60"/>
    </location>
</feature>
<dbReference type="Proteomes" id="UP000003330">
    <property type="component" value="Unassembled WGS sequence"/>
</dbReference>
<dbReference type="EMBL" id="AEUX02000006">
    <property type="protein sequence ID" value="EHI69736.1"/>
    <property type="molecule type" value="Genomic_DNA"/>
</dbReference>
<accession>G5K3S7</accession>
<keyword evidence="3" id="KW-1185">Reference proteome</keyword>
<dbReference type="RefSeq" id="WP_008089260.1">
    <property type="nucleotide sequence ID" value="NZ_AEUX02000006.1"/>
</dbReference>
<proteinExistence type="predicted"/>
<gene>
    <name evidence="2" type="ORF">STRIC_1448</name>
</gene>
<dbReference type="GO" id="GO:0003677">
    <property type="term" value="F:DNA binding"/>
    <property type="evidence" value="ECO:0007669"/>
    <property type="project" value="UniProtKB-KW"/>
</dbReference>
<dbReference type="Gene3D" id="1.10.260.40">
    <property type="entry name" value="lambda repressor-like DNA-binding domains"/>
    <property type="match status" value="1"/>
</dbReference>
<evidence type="ECO:0000313" key="2">
    <source>
        <dbReference type="EMBL" id="EHI69736.1"/>
    </source>
</evidence>
<reference evidence="2 3" key="1">
    <citation type="journal article" date="2014" name="Int. J. Syst. Evol. Microbiol.">
        <title>Phylogenomics and the dynamic genome evolution of the genus Streptococcus.</title>
        <authorList>
            <consortium name="The Broad Institute Genome Sequencing Platform"/>
            <person name="Richards V.P."/>
            <person name="Palmer S.R."/>
            <person name="Pavinski Bitar P.D."/>
            <person name="Qin X."/>
            <person name="Weinstock G.M."/>
            <person name="Highlander S.K."/>
            <person name="Town C.D."/>
            <person name="Burne R.A."/>
            <person name="Stanhope M.J."/>
        </authorList>
    </citation>
    <scope>NUCLEOTIDE SEQUENCE [LARGE SCALE GENOMIC DNA]</scope>
    <source>
        <strain evidence="2 3">707-05</strain>
    </source>
</reference>
<dbReference type="SMART" id="SM00530">
    <property type="entry name" value="HTH_XRE"/>
    <property type="match status" value="1"/>
</dbReference>
<dbReference type="SUPFAM" id="SSF47413">
    <property type="entry name" value="lambda repressor-like DNA-binding domains"/>
    <property type="match status" value="1"/>
</dbReference>
<dbReference type="STRING" id="764299.STRIC_1448"/>
<dbReference type="InterPro" id="IPR010982">
    <property type="entry name" value="Lambda_DNA-bd_dom_sf"/>
</dbReference>
<dbReference type="CDD" id="cd00093">
    <property type="entry name" value="HTH_XRE"/>
    <property type="match status" value="1"/>
</dbReference>
<sequence length="61" mass="7132">MWEKLSKMLDERNMTMYQLAKLSGVNKSHFTDLKRGKIKNLSWPNMKKISDALGVSLDEFK</sequence>
<name>G5K3S7_9STRE</name>